<keyword evidence="4" id="KW-1185">Reference proteome</keyword>
<gene>
    <name evidence="3" type="primary">mreC</name>
    <name evidence="3" type="ORF">RT723_12075</name>
</gene>
<reference evidence="3 4" key="1">
    <citation type="submission" date="2023-10" db="EMBL/GenBank/DDBJ databases">
        <title>Psychrosphaera aquimaarina strain SW33 isolated from seawater.</title>
        <authorList>
            <person name="Bayburt H."/>
            <person name="Kim J.M."/>
            <person name="Choi B.J."/>
            <person name="Jeon C.O."/>
        </authorList>
    </citation>
    <scope>NUCLEOTIDE SEQUENCE [LARGE SCALE GENOMIC DNA]</scope>
    <source>
        <strain evidence="3 4">KCTC 52743</strain>
    </source>
</reference>
<feature type="domain" description="Rod shape-determining protein MreC beta-barrel core" evidence="2">
    <location>
        <begin position="123"/>
        <end position="270"/>
    </location>
</feature>
<dbReference type="InterPro" id="IPR055342">
    <property type="entry name" value="MreC_beta-barrel_core"/>
</dbReference>
<keyword evidence="1" id="KW-0133">Cell shape</keyword>
<organism evidence="3 4">
    <name type="scientific">Psychrosphaera aquimarina</name>
    <dbReference type="NCBI Taxonomy" id="2044854"/>
    <lineage>
        <taxon>Bacteria</taxon>
        <taxon>Pseudomonadati</taxon>
        <taxon>Pseudomonadota</taxon>
        <taxon>Gammaproteobacteria</taxon>
        <taxon>Alteromonadales</taxon>
        <taxon>Pseudoalteromonadaceae</taxon>
        <taxon>Psychrosphaera</taxon>
    </lineage>
</organism>
<sequence length="292" mass="32289">MNPIFGSGPSLPLRFSLAFVISFITITYDVYTDSSQQIRSYLNTLVSPVIYLANLPQQALDTTAKYAASKQSLLDENKTLRELQLMQNEKLQRYNMLMSENAKLRALLQTNLRIEVKKSVAEIMAVASNPFSQNVMIDKGSSHNVYESQPVLDDLGVVGQVVNVANTTSRVILITDQTHSIPIRIARNDVRAILSGTGDINKMALINLPQGTDVKVGDTLITSGLGEIFPDGHPVAKVTNIYPDESQPFMNILAQPIARLDRLKHVLLLWPNEQDDSPQVKVETKGDSNGEK</sequence>
<dbReference type="NCBIfam" id="TIGR00219">
    <property type="entry name" value="mreC"/>
    <property type="match status" value="1"/>
</dbReference>
<evidence type="ECO:0000256" key="1">
    <source>
        <dbReference type="PIRNR" id="PIRNR038471"/>
    </source>
</evidence>
<proteinExistence type="inferred from homology"/>
<evidence type="ECO:0000313" key="4">
    <source>
        <dbReference type="Proteomes" id="UP001257914"/>
    </source>
</evidence>
<dbReference type="RefSeq" id="WP_216056438.1">
    <property type="nucleotide sequence ID" value="NZ_JAWCUA010000010.1"/>
</dbReference>
<dbReference type="Pfam" id="PF04085">
    <property type="entry name" value="MreC"/>
    <property type="match status" value="1"/>
</dbReference>
<dbReference type="InterPro" id="IPR007221">
    <property type="entry name" value="MreC"/>
</dbReference>
<dbReference type="PIRSF" id="PIRSF038471">
    <property type="entry name" value="MreC"/>
    <property type="match status" value="1"/>
</dbReference>
<name>A0ABU3R2S7_9GAMM</name>
<evidence type="ECO:0000313" key="3">
    <source>
        <dbReference type="EMBL" id="MDU0113720.1"/>
    </source>
</evidence>
<comment type="caution">
    <text evidence="3">The sequence shown here is derived from an EMBL/GenBank/DDBJ whole genome shotgun (WGS) entry which is preliminary data.</text>
</comment>
<comment type="similarity">
    <text evidence="1">Belongs to the MreC family.</text>
</comment>
<dbReference type="PANTHER" id="PTHR34138:SF1">
    <property type="entry name" value="CELL SHAPE-DETERMINING PROTEIN MREC"/>
    <property type="match status" value="1"/>
</dbReference>
<dbReference type="EMBL" id="JAWCUA010000010">
    <property type="protein sequence ID" value="MDU0113720.1"/>
    <property type="molecule type" value="Genomic_DNA"/>
</dbReference>
<dbReference type="PANTHER" id="PTHR34138">
    <property type="entry name" value="CELL SHAPE-DETERMINING PROTEIN MREC"/>
    <property type="match status" value="1"/>
</dbReference>
<accession>A0ABU3R2S7</accession>
<dbReference type="Proteomes" id="UP001257914">
    <property type="component" value="Unassembled WGS sequence"/>
</dbReference>
<evidence type="ECO:0000259" key="2">
    <source>
        <dbReference type="Pfam" id="PF04085"/>
    </source>
</evidence>
<comment type="function">
    <text evidence="1">Involved in formation and maintenance of cell shape.</text>
</comment>
<protein>
    <recommendedName>
        <fullName evidence="1">Cell shape-determining protein MreC</fullName>
    </recommendedName>
    <alternativeName>
        <fullName evidence="1">Cell shape protein MreC</fullName>
    </alternativeName>
</protein>